<keyword evidence="11" id="KW-1185">Reference proteome</keyword>
<evidence type="ECO:0000256" key="2">
    <source>
        <dbReference type="ARBA" id="ARBA00004120"/>
    </source>
</evidence>
<evidence type="ECO:0000256" key="3">
    <source>
        <dbReference type="ARBA" id="ARBA00004186"/>
    </source>
</evidence>
<dbReference type="GeneID" id="106816156"/>
<name>A0ABM1EVI0_PRICU</name>
<evidence type="ECO:0000256" key="6">
    <source>
        <dbReference type="ARBA" id="ARBA00022490"/>
    </source>
</evidence>
<keyword evidence="10" id="KW-0966">Cell projection</keyword>
<evidence type="ECO:0000256" key="4">
    <source>
        <dbReference type="ARBA" id="ARBA00009371"/>
    </source>
</evidence>
<sequence>MDEKGDVTLQKCGVRFKPPTLVIVYAHNDTGKLRKRSMPVRLLKQESKVSQVAEELCQHPKHGMYLKKIPLWQLEKMLCLMQNKLKGLSLDESLEATTQEYSINANEDLNKLDDEALEKKKTVMSESFEKNRKKPGDLDYVYDIEVDFNSVNASGQSEWDSD</sequence>
<evidence type="ECO:0000313" key="14">
    <source>
        <dbReference type="RefSeq" id="XP_014676201.1"/>
    </source>
</evidence>
<proteinExistence type="inferred from homology"/>
<evidence type="ECO:0000256" key="1">
    <source>
        <dbReference type="ARBA" id="ARBA00004114"/>
    </source>
</evidence>
<protein>
    <recommendedName>
        <fullName evidence="5">Centrosomal protein of 19 kDa</fullName>
    </recommendedName>
</protein>
<evidence type="ECO:0000256" key="8">
    <source>
        <dbReference type="ARBA" id="ARBA00023069"/>
    </source>
</evidence>
<organism evidence="11 14">
    <name type="scientific">Priapulus caudatus</name>
    <name type="common">Priapulid worm</name>
    <dbReference type="NCBI Taxonomy" id="37621"/>
    <lineage>
        <taxon>Eukaryota</taxon>
        <taxon>Metazoa</taxon>
        <taxon>Ecdysozoa</taxon>
        <taxon>Scalidophora</taxon>
        <taxon>Priapulida</taxon>
        <taxon>Priapulimorpha</taxon>
        <taxon>Priapulimorphida</taxon>
        <taxon>Priapulidae</taxon>
        <taxon>Priapulus</taxon>
    </lineage>
</organism>
<comment type="similarity">
    <text evidence="4">Belongs to the CEP19 family.</text>
</comment>
<evidence type="ECO:0000256" key="7">
    <source>
        <dbReference type="ARBA" id="ARBA00022794"/>
    </source>
</evidence>
<accession>A0ABM1EVI0</accession>
<keyword evidence="6" id="KW-0963">Cytoplasm</keyword>
<dbReference type="InterPro" id="IPR029412">
    <property type="entry name" value="CEP19"/>
</dbReference>
<gene>
    <name evidence="12 13 14" type="primary">LOC106816156</name>
</gene>
<keyword evidence="8" id="KW-0969">Cilium</keyword>
<reference evidence="12 13" key="1">
    <citation type="submission" date="2025-05" db="UniProtKB">
        <authorList>
            <consortium name="RefSeq"/>
        </authorList>
    </citation>
    <scope>IDENTIFICATION</scope>
</reference>
<evidence type="ECO:0000313" key="13">
    <source>
        <dbReference type="RefSeq" id="XP_014676200.1"/>
    </source>
</evidence>
<evidence type="ECO:0000256" key="9">
    <source>
        <dbReference type="ARBA" id="ARBA00023212"/>
    </source>
</evidence>
<evidence type="ECO:0000313" key="12">
    <source>
        <dbReference type="RefSeq" id="XP_014676199.1"/>
    </source>
</evidence>
<evidence type="ECO:0000256" key="5">
    <source>
        <dbReference type="ARBA" id="ARBA00022015"/>
    </source>
</evidence>
<keyword evidence="9" id="KW-0206">Cytoskeleton</keyword>
<dbReference type="PANTHER" id="PTHR31539:SF1">
    <property type="entry name" value="CENTROSOMAL PROTEIN OF 19 KDA"/>
    <property type="match status" value="1"/>
</dbReference>
<dbReference type="RefSeq" id="XP_014676200.1">
    <property type="nucleotide sequence ID" value="XM_014820714.1"/>
</dbReference>
<dbReference type="Proteomes" id="UP000695022">
    <property type="component" value="Unplaced"/>
</dbReference>
<evidence type="ECO:0000313" key="11">
    <source>
        <dbReference type="Proteomes" id="UP000695022"/>
    </source>
</evidence>
<dbReference type="Pfam" id="PF14933">
    <property type="entry name" value="CEP19"/>
    <property type="match status" value="1"/>
</dbReference>
<evidence type="ECO:0000256" key="10">
    <source>
        <dbReference type="ARBA" id="ARBA00023273"/>
    </source>
</evidence>
<dbReference type="PANTHER" id="PTHR31539">
    <property type="entry name" value="CENTROSOMAL PROTEIN OF 19K CEP19"/>
    <property type="match status" value="1"/>
</dbReference>
<dbReference type="RefSeq" id="XP_014676199.1">
    <property type="nucleotide sequence ID" value="XM_014820713.1"/>
</dbReference>
<dbReference type="RefSeq" id="XP_014676201.1">
    <property type="nucleotide sequence ID" value="XM_014820715.1"/>
</dbReference>
<keyword evidence="7" id="KW-0970">Cilium biogenesis/degradation</keyword>
<comment type="subcellular location">
    <subcellularLocation>
        <location evidence="2">Cytoplasm</location>
        <location evidence="2">Cytoskeleton</location>
        <location evidence="2">Cilium basal body</location>
    </subcellularLocation>
    <subcellularLocation>
        <location evidence="1">Cytoplasm</location>
        <location evidence="1">Cytoskeleton</location>
        <location evidence="1">Microtubule organizing center</location>
        <location evidence="1">Centrosome</location>
        <location evidence="1">Centriole</location>
    </subcellularLocation>
    <subcellularLocation>
        <location evidence="3">Cytoplasm</location>
        <location evidence="3">Cytoskeleton</location>
        <location evidence="3">Spindle</location>
    </subcellularLocation>
</comment>